<accession>S0ESJ4</accession>
<name>S0ESJ4_CHTCT</name>
<proteinExistence type="predicted"/>
<dbReference type="Proteomes" id="UP000014227">
    <property type="component" value="Chromosome I"/>
</dbReference>
<organism evidence="1 2">
    <name type="scientific">Chthonomonas calidirosea (strain DSM 23976 / ICMP 18418 / T49)</name>
    <dbReference type="NCBI Taxonomy" id="1303518"/>
    <lineage>
        <taxon>Bacteria</taxon>
        <taxon>Bacillati</taxon>
        <taxon>Armatimonadota</taxon>
        <taxon>Chthonomonadia</taxon>
        <taxon>Chthonomonadales</taxon>
        <taxon>Chthonomonadaceae</taxon>
        <taxon>Chthonomonas</taxon>
    </lineage>
</organism>
<dbReference type="PATRIC" id="fig|1303518.3.peg.458"/>
<dbReference type="InterPro" id="IPR014718">
    <property type="entry name" value="GH-type_carb-bd"/>
</dbReference>
<dbReference type="RefSeq" id="WP_016481848.1">
    <property type="nucleotide sequence ID" value="NC_021487.1"/>
</dbReference>
<protein>
    <recommendedName>
        <fullName evidence="3">Galactose mutarotase and related enzymes</fullName>
    </recommendedName>
</protein>
<dbReference type="Gene3D" id="2.70.98.10">
    <property type="match status" value="1"/>
</dbReference>
<sequence>MVALYGQSFTKEQLLTYVGDLSQIARVLPYRLQEGKEDGVYALDVFNGSGLRYTVLASRGMDISSASFNGCALAWRSATTDAHPAYFDHEGEGGRGWLRSFYGGLVVTCGLTYAGANGEDEGRLYGLHGRISNLPAYNVSYETRWEGDEYALTVRGKVREATVFGENLELTRTITTYLGSPSLHIHDEVANLGYRTTEHMILYHINIGFPIIADGARLIAPTLNATPRDADAEEDAERYAEFDAPKAGYREKVYFHQFPPQTDQVAVSLVNPNLQVGGVKGLGFRCRYRPSQLPRFSEWKMLDAGTYVVGLEPANCLVLGRAHERKAGTLQFLEPGEVRQYDITLDVLWGMEAIHDAEQECQHMLEAAGQPA</sequence>
<dbReference type="KEGG" id="ccz:CCALI_00452"/>
<dbReference type="InterPro" id="IPR027839">
    <property type="entry name" value="DUF4432"/>
</dbReference>
<evidence type="ECO:0008006" key="3">
    <source>
        <dbReference type="Google" id="ProtNLM"/>
    </source>
</evidence>
<dbReference type="EMBL" id="HF951689">
    <property type="protein sequence ID" value="CCW34286.1"/>
    <property type="molecule type" value="Genomic_DNA"/>
</dbReference>
<dbReference type="Pfam" id="PF14486">
    <property type="entry name" value="DUF4432"/>
    <property type="match status" value="1"/>
</dbReference>
<evidence type="ECO:0000313" key="2">
    <source>
        <dbReference type="Proteomes" id="UP000014227"/>
    </source>
</evidence>
<dbReference type="CDD" id="cd09023">
    <property type="entry name" value="Aldose_epim_Ec_c4013"/>
    <property type="match status" value="1"/>
</dbReference>
<dbReference type="HOGENOM" id="CLU_056939_0_0_0"/>
<dbReference type="AlphaFoldDB" id="S0ESJ4"/>
<reference evidence="2" key="1">
    <citation type="submission" date="2013-03" db="EMBL/GenBank/DDBJ databases">
        <title>Genome sequence of Chthonomonas calidirosea, the first sequenced genome from the Armatimonadetes phylum (formally candidate division OP10).</title>
        <authorList>
            <person name="Lee K.C.Y."/>
            <person name="Morgan X.C."/>
            <person name="Dunfield P.F."/>
            <person name="Tamas I."/>
            <person name="Houghton K.M."/>
            <person name="Vyssotski M."/>
            <person name="Ryan J.L.J."/>
            <person name="Lagutin K."/>
            <person name="McDonald I.R."/>
            <person name="Stott M.B."/>
        </authorList>
    </citation>
    <scope>NUCLEOTIDE SEQUENCE [LARGE SCALE GENOMIC DNA]</scope>
    <source>
        <strain evidence="2">DSM 23976 / ICMP 18418 / T49</strain>
    </source>
</reference>
<keyword evidence="2" id="KW-1185">Reference proteome</keyword>
<evidence type="ECO:0000313" key="1">
    <source>
        <dbReference type="EMBL" id="CCW34286.1"/>
    </source>
</evidence>
<dbReference type="eggNOG" id="COG2017">
    <property type="taxonomic scope" value="Bacteria"/>
</dbReference>
<dbReference type="InParanoid" id="S0ESJ4"/>
<dbReference type="STRING" id="454171.CP488_00702"/>
<gene>
    <name evidence="1" type="ORF">CCALI_00452</name>
</gene>
<dbReference type="GO" id="GO:0030246">
    <property type="term" value="F:carbohydrate binding"/>
    <property type="evidence" value="ECO:0007669"/>
    <property type="project" value="InterPro"/>
</dbReference>